<sequence>MTRKTRIQPMTPADVDDDNGYDRPSKSQLKREMHALQALGEELAALPKDALKRMPMPEALDEAIREARRITDHEGKRRQMQYVGKVMRGLTDDETGALREALDKYKGVNKAETARLHWIERTREQLLADDAALTEFIRVHPDADPQQGRTLIRNARKEVEQGKPPRYFRELFQWIKNADGAGADDDEAATHDSDDDDDDSHA</sequence>
<evidence type="ECO:0000313" key="2">
    <source>
        <dbReference type="Proteomes" id="UP001558850"/>
    </source>
</evidence>
<evidence type="ECO:0000313" key="1">
    <source>
        <dbReference type="EMBL" id="MEX3932964.1"/>
    </source>
</evidence>
<keyword evidence="2" id="KW-1185">Reference proteome</keyword>
<comment type="caution">
    <text evidence="1">The sequence shown here is derived from an EMBL/GenBank/DDBJ whole genome shotgun (WGS) entry which is preliminary data.</text>
</comment>
<name>A0ACC6U022_9BURK</name>
<dbReference type="Proteomes" id="UP001558850">
    <property type="component" value="Unassembled WGS sequence"/>
</dbReference>
<protein>
    <submittedName>
        <fullName evidence="1">Ribosome biogenesis factor YjgA</fullName>
    </submittedName>
</protein>
<gene>
    <name evidence="1" type="primary">yjgA</name>
    <name evidence="1" type="ORF">AB4Y32_14365</name>
</gene>
<proteinExistence type="predicted"/>
<accession>A0ACC6U022</accession>
<reference evidence="1" key="1">
    <citation type="submission" date="2024-07" db="EMBL/GenBank/DDBJ databases">
        <title>A survey of Mimosa microsymbionts across Brazilian biomes reveals a high diversity of Paraburkholderia nodulating endemic species, but also that Cupriavidus is common as a symbiont of widespread species.</title>
        <authorList>
            <person name="Rouws L."/>
            <person name="Barauna A."/>
            <person name="Beukes C."/>
            <person name="Rouws J.R.C."/>
            <person name="De Faria S.M."/>
            <person name="Gross E."/>
            <person name="Bueno Dos Reis Junior F."/>
            <person name="Simon M.F."/>
            <person name="Maluk M."/>
            <person name="Odee D.W."/>
            <person name="Kenicer G."/>
            <person name="Young J.P.W."/>
            <person name="Reis V.M."/>
            <person name="Zilli J."/>
            <person name="James E.K."/>
        </authorList>
    </citation>
    <scope>NUCLEOTIDE SEQUENCE</scope>
    <source>
        <strain evidence="1">EG181B</strain>
    </source>
</reference>
<organism evidence="1 2">
    <name type="scientific">Paraburkholderia phymatum</name>
    <dbReference type="NCBI Taxonomy" id="148447"/>
    <lineage>
        <taxon>Bacteria</taxon>
        <taxon>Pseudomonadati</taxon>
        <taxon>Pseudomonadota</taxon>
        <taxon>Betaproteobacteria</taxon>
        <taxon>Burkholderiales</taxon>
        <taxon>Burkholderiaceae</taxon>
        <taxon>Paraburkholderia</taxon>
    </lineage>
</organism>
<dbReference type="EMBL" id="JBFRCH010000006">
    <property type="protein sequence ID" value="MEX3932964.1"/>
    <property type="molecule type" value="Genomic_DNA"/>
</dbReference>